<proteinExistence type="predicted"/>
<dbReference type="Pfam" id="PF12937">
    <property type="entry name" value="F-box-like"/>
    <property type="match status" value="1"/>
</dbReference>
<keyword evidence="3" id="KW-1185">Reference proteome</keyword>
<reference evidence="2" key="2">
    <citation type="submission" date="2025-08" db="UniProtKB">
        <authorList>
            <consortium name="Ensembl"/>
        </authorList>
    </citation>
    <scope>IDENTIFICATION</scope>
</reference>
<reference evidence="2" key="3">
    <citation type="submission" date="2025-09" db="UniProtKB">
        <authorList>
            <consortium name="Ensembl"/>
        </authorList>
    </citation>
    <scope>IDENTIFICATION</scope>
</reference>
<evidence type="ECO:0000259" key="1">
    <source>
        <dbReference type="PROSITE" id="PS50181"/>
    </source>
</evidence>
<reference evidence="2 3" key="1">
    <citation type="submission" date="2020-10" db="EMBL/GenBank/DDBJ databases">
        <title>Pygocentrus nattereri (red-bellied piranha) genome, fPygNat1, primary haplotype.</title>
        <authorList>
            <person name="Myers G."/>
            <person name="Meyer A."/>
            <person name="Karagic N."/>
            <person name="Pippel M."/>
            <person name="Winkler S."/>
            <person name="Tracey A."/>
            <person name="Wood J."/>
            <person name="Formenti G."/>
            <person name="Howe K."/>
            <person name="Fedrigo O."/>
            <person name="Jarvis E.D."/>
        </authorList>
    </citation>
    <scope>NUCLEOTIDE SEQUENCE [LARGE SCALE GENOMIC DNA]</scope>
</reference>
<dbReference type="OMA" id="WLYLHSG"/>
<accession>A0A3B4DZJ0</accession>
<dbReference type="PROSITE" id="PS50181">
    <property type="entry name" value="FBOX"/>
    <property type="match status" value="1"/>
</dbReference>
<dbReference type="GeneTree" id="ENSGT00620000089228"/>
<feature type="domain" description="F-box" evidence="1">
    <location>
        <begin position="54"/>
        <end position="100"/>
    </location>
</feature>
<name>A0A3B4DZJ0_PYGNA</name>
<dbReference type="InterPro" id="IPR036047">
    <property type="entry name" value="F-box-like_dom_sf"/>
</dbReference>
<dbReference type="Proteomes" id="UP001501920">
    <property type="component" value="Chromosome 4"/>
</dbReference>
<evidence type="ECO:0000313" key="2">
    <source>
        <dbReference type="Ensembl" id="ENSPNAP00000028419.2"/>
    </source>
</evidence>
<protein>
    <recommendedName>
        <fullName evidence="1">F-box domain-containing protein</fullName>
    </recommendedName>
</protein>
<sequence length="533" mass="62118">MAKLVRVGMADHDHETAWESEGLLEQFSRMSTAPDEDGERTEESSSLLNSDCGGVGLLYLSDEVLLVILELLDPVSLLRLGSTCSALFRICSCGSLWVRHFQGSFGVGLPNGTASSTVLAKTAFRLVFMWRTLFRNIHCNRSLQEKLFAEVPFPPRVYWSQWLVLEERVPLPSALLLCSDVEKLWGIPRELFREKLEDKSEECETLKFEWRELYKLAISHHGSAAMVFQYVLTQHQDNDHSELGSMYHQYMQCRFQWLFTYWLFRQPAPFNRQLRAIFLQWRKHSKKKVAMWGETLCDVRYLASLHPITTDYWRGHLAQGDENVAIHTVENYFSMCKSLVAWILGRDWGKLKRRKVYEDTLEGVYMLLKREMQETLVEHERFWQVAKVQMSRVCALEETAANYVNWKMIETLPYYKLYLVSGSAVYLEHVKGFLRRKRMVHNWIFLEENAWLRQLLPDELYTLLEYDTKIAQDALHGSSLTAQLSRLIWLYLHSGQQLYLETVKSVVLQCAHAHLSYLTANALSQSIFETPVA</sequence>
<evidence type="ECO:0000313" key="3">
    <source>
        <dbReference type="Proteomes" id="UP001501920"/>
    </source>
</evidence>
<dbReference type="InterPro" id="IPR001810">
    <property type="entry name" value="F-box_dom"/>
</dbReference>
<dbReference type="SUPFAM" id="SSF81383">
    <property type="entry name" value="F-box domain"/>
    <property type="match status" value="1"/>
</dbReference>
<dbReference type="Ensembl" id="ENSPNAT00000014586.2">
    <property type="protein sequence ID" value="ENSPNAP00000028419.2"/>
    <property type="gene ID" value="ENSPNAG00000014138.2"/>
</dbReference>
<dbReference type="Gene3D" id="1.20.1280.50">
    <property type="match status" value="1"/>
</dbReference>
<organism evidence="2 3">
    <name type="scientific">Pygocentrus nattereri</name>
    <name type="common">Red-bellied piranha</name>
    <dbReference type="NCBI Taxonomy" id="42514"/>
    <lineage>
        <taxon>Eukaryota</taxon>
        <taxon>Metazoa</taxon>
        <taxon>Chordata</taxon>
        <taxon>Craniata</taxon>
        <taxon>Vertebrata</taxon>
        <taxon>Euteleostomi</taxon>
        <taxon>Actinopterygii</taxon>
        <taxon>Neopterygii</taxon>
        <taxon>Teleostei</taxon>
        <taxon>Ostariophysi</taxon>
        <taxon>Characiformes</taxon>
        <taxon>Characoidei</taxon>
        <taxon>Pygocentrus</taxon>
    </lineage>
</organism>
<dbReference type="STRING" id="42514.ENSPNAP00000028419"/>
<dbReference type="AlphaFoldDB" id="A0A3B4DZJ0"/>